<comment type="caution">
    <text evidence="1">The sequence shown here is derived from an EMBL/GenBank/DDBJ whole genome shotgun (WGS) entry which is preliminary data.</text>
</comment>
<reference evidence="1" key="1">
    <citation type="submission" date="2022-04" db="EMBL/GenBank/DDBJ databases">
        <title>Jade perch genome.</title>
        <authorList>
            <person name="Chao B."/>
        </authorList>
    </citation>
    <scope>NUCLEOTIDE SEQUENCE</scope>
    <source>
        <strain evidence="1">CB-2022</strain>
    </source>
</reference>
<name>A0ACB8WJX9_9TELE</name>
<protein>
    <submittedName>
        <fullName evidence="1">Uncharacterized protein</fullName>
    </submittedName>
</protein>
<organism evidence="1 2">
    <name type="scientific">Scortum barcoo</name>
    <name type="common">barcoo grunter</name>
    <dbReference type="NCBI Taxonomy" id="214431"/>
    <lineage>
        <taxon>Eukaryota</taxon>
        <taxon>Metazoa</taxon>
        <taxon>Chordata</taxon>
        <taxon>Craniata</taxon>
        <taxon>Vertebrata</taxon>
        <taxon>Euteleostomi</taxon>
        <taxon>Actinopterygii</taxon>
        <taxon>Neopterygii</taxon>
        <taxon>Teleostei</taxon>
        <taxon>Neoteleostei</taxon>
        <taxon>Acanthomorphata</taxon>
        <taxon>Eupercaria</taxon>
        <taxon>Centrarchiformes</taxon>
        <taxon>Terapontoidei</taxon>
        <taxon>Terapontidae</taxon>
        <taxon>Scortum</taxon>
    </lineage>
</organism>
<dbReference type="EMBL" id="CM041538">
    <property type="protein sequence ID" value="KAI3368104.1"/>
    <property type="molecule type" value="Genomic_DNA"/>
</dbReference>
<evidence type="ECO:0000313" key="2">
    <source>
        <dbReference type="Proteomes" id="UP000831701"/>
    </source>
</evidence>
<dbReference type="Proteomes" id="UP000831701">
    <property type="component" value="Chromosome 8"/>
</dbReference>
<gene>
    <name evidence="1" type="ORF">L3Q82_007836</name>
</gene>
<sequence length="392" mass="43552">MDLPAGEPTHWKAGPRRHFGLSPAGSRVGKDPATRRSPAAPTPDLAPGWGPGCSDPGPDPDPELMEPIQPSVSVSPHGRFERLQEDPNYISHFTRAPGHKGQRRLHCFLLRYLLAGVGLFVLGLLIGWFTHTPTIKRPVPPSDSSDLLEELLRGITADKIDALQSDLVAEQQADPSLKDLFQRVRPEGGTAGQRLCGYFLQDSLLVLKQLRVQHNRSSAYHAQSQGALERFHQTLKSLLRAYCTELDKDWEEGLPWLMLAAREVTQESTGSFKLYVDASYVGAGAVLMQSDDLGIDKPPLKLLPKYRLLRWELLARDAGLLGKPTSPPLIIVLSKVVEFDFSCEAVLLPIQRQAKSNFEECRSQNITPSLLVLQTALWIIVNLNEMKKELDK</sequence>
<proteinExistence type="predicted"/>
<accession>A0ACB8WJX9</accession>
<keyword evidence="2" id="KW-1185">Reference proteome</keyword>
<evidence type="ECO:0000313" key="1">
    <source>
        <dbReference type="EMBL" id="KAI3368104.1"/>
    </source>
</evidence>